<dbReference type="Pfam" id="PF09925">
    <property type="entry name" value="DUF2157"/>
    <property type="match status" value="1"/>
</dbReference>
<name>A0ABU5ZTT9_9FLAO</name>
<evidence type="ECO:0000313" key="3">
    <source>
        <dbReference type="EMBL" id="MEB3345500.1"/>
    </source>
</evidence>
<feature type="transmembrane region" description="Helical" evidence="1">
    <location>
        <begin position="129"/>
        <end position="147"/>
    </location>
</feature>
<keyword evidence="1" id="KW-1133">Transmembrane helix</keyword>
<accession>A0ABU5ZTT9</accession>
<evidence type="ECO:0000313" key="4">
    <source>
        <dbReference type="Proteomes" id="UP001327027"/>
    </source>
</evidence>
<dbReference type="InterPro" id="IPR018677">
    <property type="entry name" value="DUF2157"/>
</dbReference>
<keyword evidence="1" id="KW-0812">Transmembrane</keyword>
<feature type="transmembrane region" description="Helical" evidence="1">
    <location>
        <begin position="396"/>
        <end position="418"/>
    </location>
</feature>
<comment type="caution">
    <text evidence="3">The sequence shown here is derived from an EMBL/GenBank/DDBJ whole genome shotgun (WGS) entry which is preliminary data.</text>
</comment>
<dbReference type="RefSeq" id="WP_324179525.1">
    <property type="nucleotide sequence ID" value="NZ_BAABAW010000007.1"/>
</dbReference>
<keyword evidence="1" id="KW-0472">Membrane</keyword>
<feature type="transmembrane region" description="Helical" evidence="1">
    <location>
        <begin position="231"/>
        <end position="250"/>
    </location>
</feature>
<feature type="transmembrane region" description="Helical" evidence="1">
    <location>
        <begin position="294"/>
        <end position="314"/>
    </location>
</feature>
<organism evidence="3 4">
    <name type="scientific">Aquimarina gracilis</name>
    <dbReference type="NCBI Taxonomy" id="874422"/>
    <lineage>
        <taxon>Bacteria</taxon>
        <taxon>Pseudomonadati</taxon>
        <taxon>Bacteroidota</taxon>
        <taxon>Flavobacteriia</taxon>
        <taxon>Flavobacteriales</taxon>
        <taxon>Flavobacteriaceae</taxon>
        <taxon>Aquimarina</taxon>
    </lineage>
</organism>
<feature type="transmembrane region" description="Helical" evidence="1">
    <location>
        <begin position="262"/>
        <end position="282"/>
    </location>
</feature>
<feature type="transmembrane region" description="Helical" evidence="1">
    <location>
        <begin position="74"/>
        <end position="93"/>
    </location>
</feature>
<proteinExistence type="predicted"/>
<evidence type="ECO:0000256" key="1">
    <source>
        <dbReference type="SAM" id="Phobius"/>
    </source>
</evidence>
<feature type="transmembrane region" description="Helical" evidence="1">
    <location>
        <begin position="178"/>
        <end position="195"/>
    </location>
</feature>
<evidence type="ECO:0000259" key="2">
    <source>
        <dbReference type="Pfam" id="PF09925"/>
    </source>
</evidence>
<feature type="transmembrane region" description="Helical" evidence="1">
    <location>
        <begin position="152"/>
        <end position="172"/>
    </location>
</feature>
<feature type="transmembrane region" description="Helical" evidence="1">
    <location>
        <begin position="105"/>
        <end position="123"/>
    </location>
</feature>
<feature type="transmembrane region" description="Helical" evidence="1">
    <location>
        <begin position="41"/>
        <end position="62"/>
    </location>
</feature>
<dbReference type="Proteomes" id="UP001327027">
    <property type="component" value="Unassembled WGS sequence"/>
</dbReference>
<feature type="domain" description="DUF2157" evidence="2">
    <location>
        <begin position="11"/>
        <end position="152"/>
    </location>
</feature>
<sequence>MGSKFNKELKTLVRDKVISPELADKIEQYYATKDIGKPNKLFMIFGVFGALLVGSGIILMLAHNWDDFSRVTKTILAFAPLLIGQFFTGFSILKKKSATWKEASGTFLFFSVGACIALISQIYNIPGDLGAYLLTWTALCFPLMYLLRSHAVALLVVLFSTYYAVEVGLWNYRNSQTPWMYLIFFFGVLPHYFFLLKKKISSNTVAIFNWVLPASIVIALGAFVGKNGDLGFVKYITLFGLLYNIGRLSIFEKLRTLKNGYLIIGSMGTAVSLMIFTFRWIWDEHSDILDYNAQGLYTALFLLVAAITALGYIFGKNGIKGINLFQVAFMIFWFVFFSFSSLEVVAVILMNMLVFALGISAIKIGADKFNFGILNYGLLIISILIVCRFFDTGMSFVLRGILFVLVGAGFFVTNYVMLKKQQKIKKQLKDLQL</sequence>
<dbReference type="EMBL" id="JAYKLX010000003">
    <property type="protein sequence ID" value="MEB3345500.1"/>
    <property type="molecule type" value="Genomic_DNA"/>
</dbReference>
<protein>
    <submittedName>
        <fullName evidence="3">DUF2157 domain-containing protein</fullName>
    </submittedName>
</protein>
<reference evidence="3 4" key="1">
    <citation type="journal article" date="2013" name="Int. J. Syst. Evol. Microbiol.">
        <title>Aquimarina gracilis sp. nov., isolated from the gut microflora of a mussel, Mytilus coruscus, and emended description of Aquimarina spongiae.</title>
        <authorList>
            <person name="Park S.C."/>
            <person name="Choe H.N."/>
            <person name="Baik K.S."/>
            <person name="Seong C.N."/>
        </authorList>
    </citation>
    <scope>NUCLEOTIDE SEQUENCE [LARGE SCALE GENOMIC DNA]</scope>
    <source>
        <strain evidence="3 4">PSC32</strain>
    </source>
</reference>
<keyword evidence="4" id="KW-1185">Reference proteome</keyword>
<feature type="transmembrane region" description="Helical" evidence="1">
    <location>
        <begin position="345"/>
        <end position="366"/>
    </location>
</feature>
<gene>
    <name evidence="3" type="ORF">U6A24_08525</name>
</gene>
<feature type="transmembrane region" description="Helical" evidence="1">
    <location>
        <begin position="373"/>
        <end position="390"/>
    </location>
</feature>
<feature type="transmembrane region" description="Helical" evidence="1">
    <location>
        <begin position="207"/>
        <end position="225"/>
    </location>
</feature>
<feature type="transmembrane region" description="Helical" evidence="1">
    <location>
        <begin position="321"/>
        <end position="339"/>
    </location>
</feature>